<dbReference type="AlphaFoldDB" id="A0A3B1KJL6"/>
<dbReference type="GO" id="GO:0030246">
    <property type="term" value="F:carbohydrate binding"/>
    <property type="evidence" value="ECO:0007669"/>
    <property type="project" value="UniProtKB-KW"/>
</dbReference>
<protein>
    <recommendedName>
        <fullName evidence="4">C-type lectin domain-containing protein</fullName>
    </recommendedName>
</protein>
<dbReference type="InterPro" id="IPR016186">
    <property type="entry name" value="C-type_lectin-like/link_sf"/>
</dbReference>
<dbReference type="InterPro" id="IPR033989">
    <property type="entry name" value="CD209-like_CTLD"/>
</dbReference>
<reference evidence="5" key="3">
    <citation type="submission" date="2025-08" db="UniProtKB">
        <authorList>
            <consortium name="Ensembl"/>
        </authorList>
    </citation>
    <scope>IDENTIFICATION</scope>
</reference>
<dbReference type="InterPro" id="IPR018378">
    <property type="entry name" value="C-type_lectin_CS"/>
</dbReference>
<dbReference type="GeneTree" id="ENSGT01020000230338"/>
<evidence type="ECO:0000256" key="3">
    <source>
        <dbReference type="SAM" id="Phobius"/>
    </source>
</evidence>
<dbReference type="Gene3D" id="1.20.5.400">
    <property type="match status" value="1"/>
</dbReference>
<evidence type="ECO:0000259" key="4">
    <source>
        <dbReference type="PROSITE" id="PS50041"/>
    </source>
</evidence>
<evidence type="ECO:0000256" key="2">
    <source>
        <dbReference type="ARBA" id="ARBA00023157"/>
    </source>
</evidence>
<evidence type="ECO:0000313" key="5">
    <source>
        <dbReference type="Ensembl" id="ENSAMXP00000054773.1"/>
    </source>
</evidence>
<sequence length="272" mass="30832">MFFIGTLAGCEAASEGRQVRSGNAAAVGLGLLCFILLAVIVGLSIKHNAEIQQIQNSYTNITLERDQLQTSYTNITLERDQLQTSYTNITLERDQLQTSYTNITLERDQLQTSYTNITLERDQLQTSYDNLTLERDGLQNIFCPPGWKKFMSSCYYISINMQTWDQSRMDCRGKGRGADLVIINSREEQEFIKRQGKGVWIGLTDAEEEGVWKWVDGSPLTTRFWMAGEPNSFARAEDCVFSKVGTFTLQTWLDMPCCAENIWICEATLSSS</sequence>
<proteinExistence type="predicted"/>
<feature type="transmembrane region" description="Helical" evidence="3">
    <location>
        <begin position="24"/>
        <end position="45"/>
    </location>
</feature>
<keyword evidence="3" id="KW-0472">Membrane</keyword>
<evidence type="ECO:0000256" key="1">
    <source>
        <dbReference type="ARBA" id="ARBA00022734"/>
    </source>
</evidence>
<dbReference type="Bgee" id="ENSAMXG00000041220">
    <property type="expression patterns" value="Expressed in testis"/>
</dbReference>
<dbReference type="SUPFAM" id="SSF56436">
    <property type="entry name" value="C-type lectin-like"/>
    <property type="match status" value="1"/>
</dbReference>
<reference evidence="6" key="2">
    <citation type="journal article" date="2014" name="Nat. Commun.">
        <title>The cavefish genome reveals candidate genes for eye loss.</title>
        <authorList>
            <person name="McGaugh S.E."/>
            <person name="Gross J.B."/>
            <person name="Aken B."/>
            <person name="Blin M."/>
            <person name="Borowsky R."/>
            <person name="Chalopin D."/>
            <person name="Hinaux H."/>
            <person name="Jeffery W.R."/>
            <person name="Keene A."/>
            <person name="Ma L."/>
            <person name="Minx P."/>
            <person name="Murphy D."/>
            <person name="O'Quin K.E."/>
            <person name="Retaux S."/>
            <person name="Rohner N."/>
            <person name="Searle S.M."/>
            <person name="Stahl B.A."/>
            <person name="Tabin C."/>
            <person name="Volff J.N."/>
            <person name="Yoshizawa M."/>
            <person name="Warren W.C."/>
        </authorList>
    </citation>
    <scope>NUCLEOTIDE SEQUENCE [LARGE SCALE GENOMIC DNA]</scope>
    <source>
        <strain evidence="6">female</strain>
    </source>
</reference>
<dbReference type="InterPro" id="IPR016187">
    <property type="entry name" value="CTDL_fold"/>
</dbReference>
<dbReference type="PROSITE" id="PS00615">
    <property type="entry name" value="C_TYPE_LECTIN_1"/>
    <property type="match status" value="1"/>
</dbReference>
<keyword evidence="1" id="KW-0430">Lectin</keyword>
<dbReference type="Pfam" id="PF00059">
    <property type="entry name" value="Lectin_C"/>
    <property type="match status" value="1"/>
</dbReference>
<feature type="domain" description="C-type lectin" evidence="4">
    <location>
        <begin position="150"/>
        <end position="266"/>
    </location>
</feature>
<dbReference type="Gene3D" id="3.10.100.10">
    <property type="entry name" value="Mannose-Binding Protein A, subunit A"/>
    <property type="match status" value="1"/>
</dbReference>
<dbReference type="InterPro" id="IPR001304">
    <property type="entry name" value="C-type_lectin-like"/>
</dbReference>
<dbReference type="PROSITE" id="PS50041">
    <property type="entry name" value="C_TYPE_LECTIN_2"/>
    <property type="match status" value="1"/>
</dbReference>
<keyword evidence="2" id="KW-1015">Disulfide bond</keyword>
<reference evidence="5" key="4">
    <citation type="submission" date="2025-09" db="UniProtKB">
        <authorList>
            <consortium name="Ensembl"/>
        </authorList>
    </citation>
    <scope>IDENTIFICATION</scope>
</reference>
<organism evidence="5 6">
    <name type="scientific">Astyanax mexicanus</name>
    <name type="common">Blind cave fish</name>
    <name type="synonym">Astyanax fasciatus mexicanus</name>
    <dbReference type="NCBI Taxonomy" id="7994"/>
    <lineage>
        <taxon>Eukaryota</taxon>
        <taxon>Metazoa</taxon>
        <taxon>Chordata</taxon>
        <taxon>Craniata</taxon>
        <taxon>Vertebrata</taxon>
        <taxon>Euteleostomi</taxon>
        <taxon>Actinopterygii</taxon>
        <taxon>Neopterygii</taxon>
        <taxon>Teleostei</taxon>
        <taxon>Ostariophysi</taxon>
        <taxon>Characiformes</taxon>
        <taxon>Characoidei</taxon>
        <taxon>Acestrorhamphidae</taxon>
        <taxon>Acestrorhamphinae</taxon>
        <taxon>Astyanax</taxon>
    </lineage>
</organism>
<evidence type="ECO:0000313" key="6">
    <source>
        <dbReference type="Proteomes" id="UP000018467"/>
    </source>
</evidence>
<keyword evidence="6" id="KW-1185">Reference proteome</keyword>
<dbReference type="InParanoid" id="A0A3B1KJL6"/>
<dbReference type="PANTHER" id="PTHR22803">
    <property type="entry name" value="MANNOSE, PHOSPHOLIPASE, LECTIN RECEPTOR RELATED"/>
    <property type="match status" value="1"/>
</dbReference>
<dbReference type="Proteomes" id="UP000018467">
    <property type="component" value="Unassembled WGS sequence"/>
</dbReference>
<keyword evidence="3" id="KW-1133">Transmembrane helix</keyword>
<dbReference type="Gene3D" id="1.20.5.1000">
    <property type="entry name" value="arf6 gtpase in complex with a specific effector, jip4"/>
    <property type="match status" value="1"/>
</dbReference>
<dbReference type="Ensembl" id="ENSAMXT00000051871.1">
    <property type="protein sequence ID" value="ENSAMXP00000054773.1"/>
    <property type="gene ID" value="ENSAMXG00000041220.1"/>
</dbReference>
<accession>A0A3B1KJL6</accession>
<dbReference type="CDD" id="cd03590">
    <property type="entry name" value="CLECT_DC-SIGN_like"/>
    <property type="match status" value="1"/>
</dbReference>
<keyword evidence="3" id="KW-0812">Transmembrane</keyword>
<reference evidence="6" key="1">
    <citation type="submission" date="2013-03" db="EMBL/GenBank/DDBJ databases">
        <authorList>
            <person name="Jeffery W."/>
            <person name="Warren W."/>
            <person name="Wilson R.K."/>
        </authorList>
    </citation>
    <scope>NUCLEOTIDE SEQUENCE</scope>
    <source>
        <strain evidence="6">female</strain>
    </source>
</reference>
<dbReference type="InterPro" id="IPR050111">
    <property type="entry name" value="C-type_lectin/snaclec_domain"/>
</dbReference>
<dbReference type="SMART" id="SM00034">
    <property type="entry name" value="CLECT"/>
    <property type="match status" value="1"/>
</dbReference>
<name>A0A3B1KJL6_ASTMX</name>